<dbReference type="OrthoDB" id="9797709at2"/>
<dbReference type="EMBL" id="FMKA01000030">
    <property type="protein sequence ID" value="SCP98972.1"/>
    <property type="molecule type" value="Genomic_DNA"/>
</dbReference>
<gene>
    <name evidence="2" type="ORF">SAMN05421730_10305</name>
</gene>
<dbReference type="InterPro" id="IPR012338">
    <property type="entry name" value="Beta-lactam/transpept-like"/>
</dbReference>
<dbReference type="AlphaFoldDB" id="A0A1D3TXC5"/>
<evidence type="ECO:0000313" key="3">
    <source>
        <dbReference type="Proteomes" id="UP000199315"/>
    </source>
</evidence>
<dbReference type="RefSeq" id="WP_091236214.1">
    <property type="nucleotide sequence ID" value="NZ_FMKA01000030.1"/>
</dbReference>
<dbReference type="PANTHER" id="PTHR43283">
    <property type="entry name" value="BETA-LACTAMASE-RELATED"/>
    <property type="match status" value="1"/>
</dbReference>
<keyword evidence="3" id="KW-1185">Reference proteome</keyword>
<dbReference type="SUPFAM" id="SSF56601">
    <property type="entry name" value="beta-lactamase/transpeptidase-like"/>
    <property type="match status" value="1"/>
</dbReference>
<name>A0A1D3TXC5_9FIRM</name>
<dbReference type="InterPro" id="IPR050789">
    <property type="entry name" value="Diverse_Enzym_Activities"/>
</dbReference>
<feature type="domain" description="Beta-lactamase-related" evidence="1">
    <location>
        <begin position="15"/>
        <end position="373"/>
    </location>
</feature>
<dbReference type="InterPro" id="IPR001466">
    <property type="entry name" value="Beta-lactam-related"/>
</dbReference>
<dbReference type="Gene3D" id="3.40.710.10">
    <property type="entry name" value="DD-peptidase/beta-lactamase superfamily"/>
    <property type="match status" value="1"/>
</dbReference>
<proteinExistence type="predicted"/>
<reference evidence="2 3" key="1">
    <citation type="submission" date="2016-09" db="EMBL/GenBank/DDBJ databases">
        <authorList>
            <person name="Capua I."/>
            <person name="De Benedictis P."/>
            <person name="Joannis T."/>
            <person name="Lombin L.H."/>
            <person name="Cattoli G."/>
        </authorList>
    </citation>
    <scope>NUCLEOTIDE SEQUENCE [LARGE SCALE GENOMIC DNA]</scope>
    <source>
        <strain evidence="2 3">GluBS11</strain>
    </source>
</reference>
<dbReference type="Pfam" id="PF00144">
    <property type="entry name" value="Beta-lactamase"/>
    <property type="match status" value="1"/>
</dbReference>
<dbReference type="Proteomes" id="UP000199315">
    <property type="component" value="Unassembled WGS sequence"/>
</dbReference>
<dbReference type="PANTHER" id="PTHR43283:SF3">
    <property type="entry name" value="BETA-LACTAMASE FAMILY PROTEIN (AFU_ORTHOLOGUE AFUA_5G07500)"/>
    <property type="match status" value="1"/>
</dbReference>
<protein>
    <submittedName>
        <fullName evidence="2">CubicO group peptidase, beta-lactamase class C family</fullName>
    </submittedName>
</protein>
<organism evidence="2 3">
    <name type="scientific">Anaerobium acetethylicum</name>
    <dbReference type="NCBI Taxonomy" id="1619234"/>
    <lineage>
        <taxon>Bacteria</taxon>
        <taxon>Bacillati</taxon>
        <taxon>Bacillota</taxon>
        <taxon>Clostridia</taxon>
        <taxon>Lachnospirales</taxon>
        <taxon>Lachnospiraceae</taxon>
        <taxon>Anaerobium</taxon>
    </lineage>
</organism>
<evidence type="ECO:0000313" key="2">
    <source>
        <dbReference type="EMBL" id="SCP98972.1"/>
    </source>
</evidence>
<accession>A0A1D3TXC5</accession>
<sequence length="392" mass="43494">MLHTTEINQIKKVLTANIENETIAGGNLLVLKNGKEIFYHEDGFADREEKRPVRRDSIFRLYSMTKPITAAAMMILLERGAIDLYDPVSKYLNGFKEQKAAQNGQLIPAAREMLIKDLLSMTSGLVYAGDHPAGRETQTLFQEIENGLNSKSPLNTIDAMNRLGKCPLAFHPGASWEYGASADVLGAVIEIVSGKRFGEFLADEIFRPLEMQDTGFWVPEEKSNRLVKVYEDDEAGRLQVYTGNHLGINNRMDRKPAFESGGAGLVSTLDDYAKFAGMLMQGGQYDGKRILKTRTVNYLTSATLNSSQQNSFDNWLTLAGHSYGNLMRVLTDCSKAGDLGSPGEYGWDGWLGAYFCNCPNDDLTILFMMQKTNCGTTALTRKLRNIILSSCC</sequence>
<dbReference type="STRING" id="1619234.SAMN05421730_10305"/>
<evidence type="ECO:0000259" key="1">
    <source>
        <dbReference type="Pfam" id="PF00144"/>
    </source>
</evidence>